<dbReference type="PRINTS" id="PR00069">
    <property type="entry name" value="ALDKETRDTASE"/>
</dbReference>
<sequence length="321" mass="36237">MIKRKLGISNIEVSPIGLGCMGMDHAYGKQANRNDMIKLIRKEVQLGCDFFDTAVVYGEANEELLGEAIKPIRNKVVIATKFGITGQEVIDGKPENILDSSPKCIREQLEGSLKRLKVDSIDLYYQHRVDPKVEPEVVGGVMKELIAEGKIKSWGLSNAPIDYIRRAHEVCPLAAIENQYSMVWREPEKELFNLCEELGISFVAYSPLGNGFLSGKYTKDTKYEEGDFRSFMGRFKPEVMEKNQALLDIIEKVAENKNATSAQIVLAWELAQKPYIIPIPGTTKLHRLKENLGTYNVELSKEELNRINEALSKIDIDETHF</sequence>
<proteinExistence type="predicted"/>
<dbReference type="Proteomes" id="UP000190951">
    <property type="component" value="Chromosome"/>
</dbReference>
<dbReference type="Pfam" id="PF00248">
    <property type="entry name" value="Aldo_ket_red"/>
    <property type="match status" value="1"/>
</dbReference>
<dbReference type="InterPro" id="IPR036812">
    <property type="entry name" value="NAD(P)_OxRdtase_dom_sf"/>
</dbReference>
<organism evidence="2 3">
    <name type="scientific">Clostridium felsineum</name>
    <dbReference type="NCBI Taxonomy" id="36839"/>
    <lineage>
        <taxon>Bacteria</taxon>
        <taxon>Bacillati</taxon>
        <taxon>Bacillota</taxon>
        <taxon>Clostridia</taxon>
        <taxon>Eubacteriales</taxon>
        <taxon>Clostridiaceae</taxon>
        <taxon>Clostridium</taxon>
    </lineage>
</organism>
<protein>
    <submittedName>
        <fullName evidence="2">Aldo-keto reductase IolS</fullName>
        <ecNumber evidence="2">1.1.1.-</ecNumber>
    </submittedName>
</protein>
<dbReference type="PANTHER" id="PTHR43625">
    <property type="entry name" value="AFLATOXIN B1 ALDEHYDE REDUCTASE"/>
    <property type="match status" value="1"/>
</dbReference>
<dbReference type="STRING" id="84029.CROST_21110"/>
<dbReference type="InterPro" id="IPR050791">
    <property type="entry name" value="Aldo-Keto_reductase"/>
</dbReference>
<dbReference type="PANTHER" id="PTHR43625:SF77">
    <property type="entry name" value="ALDO-KETO REDUCTASE"/>
    <property type="match status" value="1"/>
</dbReference>
<evidence type="ECO:0000313" key="3">
    <source>
        <dbReference type="Proteomes" id="UP000190951"/>
    </source>
</evidence>
<evidence type="ECO:0000313" key="2">
    <source>
        <dbReference type="EMBL" id="URZ10572.1"/>
    </source>
</evidence>
<dbReference type="Gene3D" id="3.20.20.100">
    <property type="entry name" value="NADP-dependent oxidoreductase domain"/>
    <property type="match status" value="1"/>
</dbReference>
<accession>A0A1S8L6E3</accession>
<dbReference type="CDD" id="cd19078">
    <property type="entry name" value="AKR_AKR13C1_2"/>
    <property type="match status" value="1"/>
</dbReference>
<dbReference type="RefSeq" id="WP_077835899.1">
    <property type="nucleotide sequence ID" value="NZ_CP096983.1"/>
</dbReference>
<dbReference type="GO" id="GO:0016491">
    <property type="term" value="F:oxidoreductase activity"/>
    <property type="evidence" value="ECO:0007669"/>
    <property type="project" value="UniProtKB-KW"/>
</dbReference>
<dbReference type="GO" id="GO:0005737">
    <property type="term" value="C:cytoplasm"/>
    <property type="evidence" value="ECO:0007669"/>
    <property type="project" value="TreeGrafter"/>
</dbReference>
<dbReference type="SUPFAM" id="SSF51430">
    <property type="entry name" value="NAD(P)-linked oxidoreductase"/>
    <property type="match status" value="1"/>
</dbReference>
<dbReference type="InterPro" id="IPR023210">
    <property type="entry name" value="NADP_OxRdtase_dom"/>
</dbReference>
<gene>
    <name evidence="2" type="primary">iolS</name>
    <name evidence="2" type="ORF">CROST_012820</name>
</gene>
<keyword evidence="1 2" id="KW-0560">Oxidoreductase</keyword>
<dbReference type="KEGG" id="crw:CROST_012820"/>
<reference evidence="2 3" key="1">
    <citation type="submission" date="2022-04" db="EMBL/GenBank/DDBJ databases">
        <title>Genome sequence of C. roseum typestrain.</title>
        <authorList>
            <person name="Poehlein A."/>
            <person name="Schoch T."/>
            <person name="Duerre P."/>
            <person name="Daniel R."/>
        </authorList>
    </citation>
    <scope>NUCLEOTIDE SEQUENCE [LARGE SCALE GENOMIC DNA]</scope>
    <source>
        <strain evidence="2 3">DSM 7320</strain>
    </source>
</reference>
<dbReference type="EC" id="1.1.1.-" evidence="2"/>
<dbReference type="AlphaFoldDB" id="A0A1S8L6E3"/>
<dbReference type="InterPro" id="IPR020471">
    <property type="entry name" value="AKR"/>
</dbReference>
<keyword evidence="3" id="KW-1185">Reference proteome</keyword>
<dbReference type="EMBL" id="CP096983">
    <property type="protein sequence ID" value="URZ10572.1"/>
    <property type="molecule type" value="Genomic_DNA"/>
</dbReference>
<evidence type="ECO:0000256" key="1">
    <source>
        <dbReference type="ARBA" id="ARBA00023002"/>
    </source>
</evidence>
<name>A0A1S8L6E3_9CLOT</name>